<dbReference type="Pfam" id="PF05698">
    <property type="entry name" value="Trigger_C"/>
    <property type="match status" value="1"/>
</dbReference>
<evidence type="ECO:0000313" key="14">
    <source>
        <dbReference type="Proteomes" id="UP000178509"/>
    </source>
</evidence>
<evidence type="ECO:0000256" key="4">
    <source>
        <dbReference type="ARBA" id="ARBA00013194"/>
    </source>
</evidence>
<dbReference type="InterPro" id="IPR027304">
    <property type="entry name" value="Trigger_fact/SurA_dom_sf"/>
</dbReference>
<dbReference type="InterPro" id="IPR008881">
    <property type="entry name" value="Trigger_fac_ribosome-bd_bac"/>
</dbReference>
<dbReference type="GO" id="GO:0044183">
    <property type="term" value="F:protein folding chaperone"/>
    <property type="evidence" value="ECO:0007669"/>
    <property type="project" value="TreeGrafter"/>
</dbReference>
<evidence type="ECO:0000256" key="9">
    <source>
        <dbReference type="ARBA" id="ARBA00029986"/>
    </source>
</evidence>
<dbReference type="AlphaFoldDB" id="A0A1G2HFK4"/>
<evidence type="ECO:0000256" key="7">
    <source>
        <dbReference type="ARBA" id="ARBA00023186"/>
    </source>
</evidence>
<evidence type="ECO:0000313" key="13">
    <source>
        <dbReference type="EMBL" id="OGZ61264.1"/>
    </source>
</evidence>
<comment type="caution">
    <text evidence="13">The sequence shown here is derived from an EMBL/GenBank/DDBJ whole genome shotgun (WGS) entry which is preliminary data.</text>
</comment>
<dbReference type="GO" id="GO:0043335">
    <property type="term" value="P:protein unfolding"/>
    <property type="evidence" value="ECO:0007669"/>
    <property type="project" value="TreeGrafter"/>
</dbReference>
<keyword evidence="8" id="KW-0413">Isomerase</keyword>
<dbReference type="Proteomes" id="UP000178509">
    <property type="component" value="Unassembled WGS sequence"/>
</dbReference>
<dbReference type="SUPFAM" id="SSF102735">
    <property type="entry name" value="Trigger factor ribosome-binding domain"/>
    <property type="match status" value="1"/>
</dbReference>
<dbReference type="GO" id="GO:0043022">
    <property type="term" value="F:ribosome binding"/>
    <property type="evidence" value="ECO:0007669"/>
    <property type="project" value="TreeGrafter"/>
</dbReference>
<accession>A0A1G2HFK4</accession>
<reference evidence="13 14" key="1">
    <citation type="journal article" date="2016" name="Nat. Commun.">
        <title>Thousands of microbial genomes shed light on interconnected biogeochemical processes in an aquifer system.</title>
        <authorList>
            <person name="Anantharaman K."/>
            <person name="Brown C.T."/>
            <person name="Hug L.A."/>
            <person name="Sharon I."/>
            <person name="Castelle C.J."/>
            <person name="Probst A.J."/>
            <person name="Thomas B.C."/>
            <person name="Singh A."/>
            <person name="Wilkins M.J."/>
            <person name="Karaoz U."/>
            <person name="Brodie E.L."/>
            <person name="Williams K.H."/>
            <person name="Hubbard S.S."/>
            <person name="Banfield J.F."/>
        </authorList>
    </citation>
    <scope>NUCLEOTIDE SEQUENCE [LARGE SCALE GENOMIC DNA]</scope>
</reference>
<evidence type="ECO:0000256" key="6">
    <source>
        <dbReference type="ARBA" id="ARBA00023110"/>
    </source>
</evidence>
<keyword evidence="7" id="KW-0143">Chaperone</keyword>
<feature type="coiled-coil region" evidence="10">
    <location>
        <begin position="217"/>
        <end position="248"/>
    </location>
</feature>
<dbReference type="GO" id="GO:0003755">
    <property type="term" value="F:peptidyl-prolyl cis-trans isomerase activity"/>
    <property type="evidence" value="ECO:0007669"/>
    <property type="project" value="UniProtKB-KW"/>
</dbReference>
<organism evidence="13 14">
    <name type="scientific">Candidatus Spechtbacteria bacterium RIFCSPLOWO2_02_FULL_38_8</name>
    <dbReference type="NCBI Taxonomy" id="1802164"/>
    <lineage>
        <taxon>Bacteria</taxon>
        <taxon>Candidatus Spechtiibacteriota</taxon>
    </lineage>
</organism>
<dbReference type="EMBL" id="MHOJ01000048">
    <property type="protein sequence ID" value="OGZ61264.1"/>
    <property type="molecule type" value="Genomic_DNA"/>
</dbReference>
<dbReference type="InterPro" id="IPR008880">
    <property type="entry name" value="Trigger_fac_C"/>
</dbReference>
<dbReference type="Pfam" id="PF05697">
    <property type="entry name" value="Trigger_N"/>
    <property type="match status" value="1"/>
</dbReference>
<evidence type="ECO:0000256" key="1">
    <source>
        <dbReference type="ARBA" id="ARBA00000971"/>
    </source>
</evidence>
<sequence>MKIEVNSAGKMQKEILVSLTPKEMEQFLINATRQLSIGLKVRGFREGHIPRNVAESAIGKDKLWQEASKEAIESSYIEIIEKENLHPIGRPWINILKLAAGNNFEFKITIPIMPQIDMPDYKQIAKDVVKKKKKDVSVEEQEINDSLKWLQKSRKDNDTSEFDDKFAQSVGSFKTLEELKSNIKEGLKYEKEQKAQQRIRLEVLDKIAQELDLEVPEILLQEELDKMQNELEQQVAAMDMTLDKYLENAKQTIVQVRNEWEDTAKTRVLNALVLRLIADKENIEPDEKEVEERANRYLMQFKDVKDAEKNINPDYLRLYISGIIRNEKVFELLEAVNVK</sequence>
<comment type="subcellular location">
    <subcellularLocation>
        <location evidence="2">Cytoplasm</location>
    </subcellularLocation>
</comment>
<gene>
    <name evidence="13" type="ORF">A3H51_02515</name>
</gene>
<dbReference type="InterPro" id="IPR005215">
    <property type="entry name" value="Trig_fac"/>
</dbReference>
<dbReference type="Gene3D" id="3.30.70.1050">
    <property type="entry name" value="Trigger factor ribosome-binding domain"/>
    <property type="match status" value="1"/>
</dbReference>
<evidence type="ECO:0000259" key="11">
    <source>
        <dbReference type="Pfam" id="PF05697"/>
    </source>
</evidence>
<dbReference type="Gene3D" id="1.10.3120.10">
    <property type="entry name" value="Trigger factor, C-terminal domain"/>
    <property type="match status" value="1"/>
</dbReference>
<keyword evidence="6" id="KW-0697">Rotamase</keyword>
<protein>
    <recommendedName>
        <fullName evidence="5">Trigger factor</fullName>
        <ecNumber evidence="4">5.2.1.8</ecNumber>
    </recommendedName>
    <alternativeName>
        <fullName evidence="9">PPIase</fullName>
    </alternativeName>
</protein>
<evidence type="ECO:0000256" key="3">
    <source>
        <dbReference type="ARBA" id="ARBA00005464"/>
    </source>
</evidence>
<comment type="catalytic activity">
    <reaction evidence="1">
        <text>[protein]-peptidylproline (omega=180) = [protein]-peptidylproline (omega=0)</text>
        <dbReference type="Rhea" id="RHEA:16237"/>
        <dbReference type="Rhea" id="RHEA-COMP:10747"/>
        <dbReference type="Rhea" id="RHEA-COMP:10748"/>
        <dbReference type="ChEBI" id="CHEBI:83833"/>
        <dbReference type="ChEBI" id="CHEBI:83834"/>
        <dbReference type="EC" id="5.2.1.8"/>
    </reaction>
</comment>
<dbReference type="InterPro" id="IPR037041">
    <property type="entry name" value="Trigger_fac_C_sf"/>
</dbReference>
<dbReference type="EC" id="5.2.1.8" evidence="4"/>
<dbReference type="PANTHER" id="PTHR30560:SF3">
    <property type="entry name" value="TRIGGER FACTOR-LIKE PROTEIN TIG, CHLOROPLASTIC"/>
    <property type="match status" value="1"/>
</dbReference>
<dbReference type="GO" id="GO:0005737">
    <property type="term" value="C:cytoplasm"/>
    <property type="evidence" value="ECO:0007669"/>
    <property type="project" value="UniProtKB-SubCell"/>
</dbReference>
<feature type="domain" description="Trigger factor ribosome-binding bacterial" evidence="11">
    <location>
        <begin position="1"/>
        <end position="148"/>
    </location>
</feature>
<evidence type="ECO:0000259" key="12">
    <source>
        <dbReference type="Pfam" id="PF05698"/>
    </source>
</evidence>
<evidence type="ECO:0000256" key="8">
    <source>
        <dbReference type="ARBA" id="ARBA00023235"/>
    </source>
</evidence>
<dbReference type="STRING" id="1802164.A3H51_02515"/>
<keyword evidence="10" id="KW-0175">Coiled coil</keyword>
<evidence type="ECO:0000256" key="10">
    <source>
        <dbReference type="SAM" id="Coils"/>
    </source>
</evidence>
<dbReference type="PANTHER" id="PTHR30560">
    <property type="entry name" value="TRIGGER FACTOR CHAPERONE AND PEPTIDYL-PROLYL CIS/TRANS ISOMERASE"/>
    <property type="match status" value="1"/>
</dbReference>
<dbReference type="InterPro" id="IPR036611">
    <property type="entry name" value="Trigger_fac_ribosome-bd_sf"/>
</dbReference>
<evidence type="ECO:0000256" key="2">
    <source>
        <dbReference type="ARBA" id="ARBA00004496"/>
    </source>
</evidence>
<name>A0A1G2HFK4_9BACT</name>
<dbReference type="SUPFAM" id="SSF109998">
    <property type="entry name" value="Triger factor/SurA peptide-binding domain-like"/>
    <property type="match status" value="1"/>
</dbReference>
<comment type="similarity">
    <text evidence="3">Belongs to the FKBP-type PPIase family. Tig subfamily.</text>
</comment>
<dbReference type="GO" id="GO:0051083">
    <property type="term" value="P:'de novo' cotranslational protein folding"/>
    <property type="evidence" value="ECO:0007669"/>
    <property type="project" value="TreeGrafter"/>
</dbReference>
<proteinExistence type="inferred from homology"/>
<evidence type="ECO:0000256" key="5">
    <source>
        <dbReference type="ARBA" id="ARBA00016902"/>
    </source>
</evidence>
<feature type="domain" description="Trigger factor C-terminal" evidence="12">
    <location>
        <begin position="175"/>
        <end position="333"/>
    </location>
</feature>
<dbReference type="GO" id="GO:0015031">
    <property type="term" value="P:protein transport"/>
    <property type="evidence" value="ECO:0007669"/>
    <property type="project" value="InterPro"/>
</dbReference>